<feature type="coiled-coil region" evidence="3">
    <location>
        <begin position="191"/>
        <end position="221"/>
    </location>
</feature>
<dbReference type="SMART" id="SM00240">
    <property type="entry name" value="FHA"/>
    <property type="match status" value="1"/>
</dbReference>
<dbReference type="Gene3D" id="2.60.200.20">
    <property type="match status" value="1"/>
</dbReference>
<dbReference type="SUPFAM" id="SSF56112">
    <property type="entry name" value="Protein kinase-like (PK-like)"/>
    <property type="match status" value="1"/>
</dbReference>
<dbReference type="GO" id="GO:0005524">
    <property type="term" value="F:ATP binding"/>
    <property type="evidence" value="ECO:0007669"/>
    <property type="project" value="UniProtKB-KW"/>
</dbReference>
<keyword evidence="1" id="KW-0547">Nucleotide-binding</keyword>
<dbReference type="SUPFAM" id="SSF49879">
    <property type="entry name" value="SMAD/FHA domain"/>
    <property type="match status" value="1"/>
</dbReference>
<dbReference type="CDD" id="cd14014">
    <property type="entry name" value="STKc_PknB_like"/>
    <property type="match status" value="1"/>
</dbReference>
<dbReference type="PROSITE" id="PS00108">
    <property type="entry name" value="PROTEIN_KINASE_ST"/>
    <property type="match status" value="1"/>
</dbReference>
<evidence type="ECO:0000259" key="4">
    <source>
        <dbReference type="PROSITE" id="PS50006"/>
    </source>
</evidence>
<keyword evidence="3" id="KW-0175">Coiled coil</keyword>
<evidence type="ECO:0000256" key="2">
    <source>
        <dbReference type="ARBA" id="ARBA00022840"/>
    </source>
</evidence>
<dbReference type="PROSITE" id="PS50006">
    <property type="entry name" value="FHA_DOMAIN"/>
    <property type="match status" value="1"/>
</dbReference>
<gene>
    <name evidence="6" type="ORF">ARTHRO_30445</name>
</gene>
<dbReference type="RefSeq" id="WP_006625661.1">
    <property type="nucleotide sequence ID" value="NZ_FO818640.1"/>
</dbReference>
<dbReference type="InterPro" id="IPR000253">
    <property type="entry name" value="FHA_dom"/>
</dbReference>
<keyword evidence="6" id="KW-0808">Transferase</keyword>
<evidence type="ECO:0000313" key="7">
    <source>
        <dbReference type="Proteomes" id="UP000032946"/>
    </source>
</evidence>
<dbReference type="InterPro" id="IPR008271">
    <property type="entry name" value="Ser/Thr_kinase_AS"/>
</dbReference>
<keyword evidence="7" id="KW-1185">Reference proteome</keyword>
<keyword evidence="6" id="KW-0418">Kinase</keyword>
<feature type="domain" description="FHA" evidence="4">
    <location>
        <begin position="29"/>
        <end position="81"/>
    </location>
</feature>
<reference evidence="6 7" key="1">
    <citation type="submission" date="2014-02" db="EMBL/GenBank/DDBJ databases">
        <authorList>
            <person name="Genoscope - CEA"/>
        </authorList>
    </citation>
    <scope>NUCLEOTIDE SEQUENCE [LARGE SCALE GENOMIC DNA]</scope>
    <source>
        <strain evidence="6 7">PCC 8005</strain>
    </source>
</reference>
<proteinExistence type="predicted"/>
<keyword evidence="2" id="KW-0067">ATP-binding</keyword>
<evidence type="ECO:0000259" key="5">
    <source>
        <dbReference type="PROSITE" id="PS50011"/>
    </source>
</evidence>
<dbReference type="PANTHER" id="PTHR24363">
    <property type="entry name" value="SERINE/THREONINE PROTEIN KINASE"/>
    <property type="match status" value="1"/>
</dbReference>
<sequence>MSDILTLTLLDGTRTNPIQQWRFQTEPLVKIGRAPDNHVVVVDPLVSRYHLDLQRSTTTQNSRWMFNSRGTNGTFVNGILATQGPLTDGALLELAKGGPLLKVAIEQPPPPPPVVINKPNCNHDGNLPDSLFCIHCGWPIKIERSIRTYQILRTVGQGGMGTTSLAWDSNNSKANAPQTHSGKPIPILVVLKEMNADMAKIAKAQELFEREARTLKSLNHQGVPKFYDFFVDGGKKYLVMEMIHGQDLEKQVDQSGPLTPTMAIKYMIQACEVLDYLHTQQPPIIHRDIKPANLMVRHRDRRIIVLDFGAVKEIGTPLETRIGAEGYSAPEQDRGQPLTQSDLYAIGATLIFLLTGESPLNYIGKQDQEYGFDLDRIPTIAPDLREVIKRVTKYTPRDRYQTATDLADALAKCLPKC</sequence>
<dbReference type="CDD" id="cd00060">
    <property type="entry name" value="FHA"/>
    <property type="match status" value="1"/>
</dbReference>
<dbReference type="Pfam" id="PF00498">
    <property type="entry name" value="FHA"/>
    <property type="match status" value="1"/>
</dbReference>
<dbReference type="AlphaFoldDB" id="A0A9P1KFE4"/>
<protein>
    <submittedName>
        <fullName evidence="6">Ser/Thr protein kinase</fullName>
    </submittedName>
</protein>
<name>A0A9P1KFE4_9CYAN</name>
<dbReference type="Proteomes" id="UP000032946">
    <property type="component" value="Chromosome"/>
</dbReference>
<dbReference type="PROSITE" id="PS50011">
    <property type="entry name" value="PROTEIN_KINASE_DOM"/>
    <property type="match status" value="1"/>
</dbReference>
<accession>A0A9P1KFE4</accession>
<dbReference type="Gene3D" id="1.10.510.10">
    <property type="entry name" value="Transferase(Phosphotransferase) domain 1"/>
    <property type="match status" value="1"/>
</dbReference>
<dbReference type="InterPro" id="IPR011009">
    <property type="entry name" value="Kinase-like_dom_sf"/>
</dbReference>
<dbReference type="GO" id="GO:0004674">
    <property type="term" value="F:protein serine/threonine kinase activity"/>
    <property type="evidence" value="ECO:0007669"/>
    <property type="project" value="TreeGrafter"/>
</dbReference>
<feature type="domain" description="Protein kinase" evidence="5">
    <location>
        <begin position="149"/>
        <end position="411"/>
    </location>
</feature>
<evidence type="ECO:0000313" key="6">
    <source>
        <dbReference type="EMBL" id="CDM95178.1"/>
    </source>
</evidence>
<dbReference type="InterPro" id="IPR000719">
    <property type="entry name" value="Prot_kinase_dom"/>
</dbReference>
<dbReference type="PANTHER" id="PTHR24363:SF7">
    <property type="entry name" value="SERINE_THREONINE-PROTEIN KINASE-LIKE PROTEIN E"/>
    <property type="match status" value="1"/>
</dbReference>
<dbReference type="SMART" id="SM00220">
    <property type="entry name" value="S_TKc"/>
    <property type="match status" value="1"/>
</dbReference>
<dbReference type="EMBL" id="FO818640">
    <property type="protein sequence ID" value="CDM95178.1"/>
    <property type="molecule type" value="Genomic_DNA"/>
</dbReference>
<evidence type="ECO:0000256" key="3">
    <source>
        <dbReference type="SAM" id="Coils"/>
    </source>
</evidence>
<dbReference type="InterPro" id="IPR008984">
    <property type="entry name" value="SMAD_FHA_dom_sf"/>
</dbReference>
<dbReference type="Pfam" id="PF00069">
    <property type="entry name" value="Pkinase"/>
    <property type="match status" value="1"/>
</dbReference>
<dbReference type="SMR" id="A0A9P1KFE4"/>
<evidence type="ECO:0000256" key="1">
    <source>
        <dbReference type="ARBA" id="ARBA00022741"/>
    </source>
</evidence>
<organism evidence="6 7">
    <name type="scientific">Limnospira indica PCC 8005</name>
    <dbReference type="NCBI Taxonomy" id="376219"/>
    <lineage>
        <taxon>Bacteria</taxon>
        <taxon>Bacillati</taxon>
        <taxon>Cyanobacteriota</taxon>
        <taxon>Cyanophyceae</taxon>
        <taxon>Oscillatoriophycideae</taxon>
        <taxon>Oscillatoriales</taxon>
        <taxon>Sirenicapillariaceae</taxon>
        <taxon>Limnospira</taxon>
    </lineage>
</organism>